<dbReference type="Pfam" id="PF03936">
    <property type="entry name" value="Terpene_synth_C"/>
    <property type="match status" value="1"/>
</dbReference>
<dbReference type="SFLD" id="SFLDG01605">
    <property type="entry name" value="Terpene_Cyclase_Like_1_N-term"/>
    <property type="match status" value="1"/>
</dbReference>
<evidence type="ECO:0000259" key="8">
    <source>
        <dbReference type="Pfam" id="PF03936"/>
    </source>
</evidence>
<dbReference type="PANTHER" id="PTHR31739">
    <property type="entry name" value="ENT-COPALYL DIPHOSPHATE SYNTHASE, CHLOROPLASTIC"/>
    <property type="match status" value="1"/>
</dbReference>
<reference evidence="9" key="1">
    <citation type="submission" date="2020-04" db="EMBL/GenBank/DDBJ databases">
        <authorList>
            <person name="Wang C.-H."/>
            <person name="Chu F.-H."/>
        </authorList>
    </citation>
    <scope>NUCLEOTIDE SEQUENCE</scope>
    <source>
        <tissue evidence="9">Needles</tissue>
    </source>
</reference>
<dbReference type="InterPro" id="IPR050148">
    <property type="entry name" value="Terpene_synthase-like"/>
</dbReference>
<dbReference type="EMBL" id="MT275976">
    <property type="protein sequence ID" value="QWV53999.1"/>
    <property type="molecule type" value="mRNA"/>
</dbReference>
<accession>A0A8F2PHW6</accession>
<name>A0A8F2PHW6_CHAFM</name>
<dbReference type="SFLD" id="SFLDG01014">
    <property type="entry name" value="Terpene_Cyclase_Like_1_N-term"/>
    <property type="match status" value="1"/>
</dbReference>
<comment type="similarity">
    <text evidence="6">Belongs to the terpene synthase family. Tpsa subfamily.</text>
</comment>
<dbReference type="GO" id="GO:0050559">
    <property type="term" value="F:copalyl diphosphate synthase activity"/>
    <property type="evidence" value="ECO:0007669"/>
    <property type="project" value="UniProtKB-EC"/>
</dbReference>
<dbReference type="Gene3D" id="1.50.10.160">
    <property type="match status" value="1"/>
</dbReference>
<dbReference type="GO" id="GO:0010597">
    <property type="term" value="P:green leaf volatile biosynthetic process"/>
    <property type="evidence" value="ECO:0007669"/>
    <property type="project" value="UniProtKB-ARBA"/>
</dbReference>
<dbReference type="Gene3D" id="1.10.600.10">
    <property type="entry name" value="Farnesyl Diphosphate Synthase"/>
    <property type="match status" value="1"/>
</dbReference>
<organism evidence="9">
    <name type="scientific">Chamaecyparis formosensis</name>
    <name type="common">Formosan cypress</name>
    <name type="synonym">Cupressus formosensis</name>
    <dbReference type="NCBI Taxonomy" id="187461"/>
    <lineage>
        <taxon>Eukaryota</taxon>
        <taxon>Viridiplantae</taxon>
        <taxon>Streptophyta</taxon>
        <taxon>Embryophyta</taxon>
        <taxon>Tracheophyta</taxon>
        <taxon>Spermatophyta</taxon>
        <taxon>Pinopsida</taxon>
        <taxon>Pinidae</taxon>
        <taxon>Conifers II</taxon>
        <taxon>Cupressales</taxon>
        <taxon>Cupressaceae</taxon>
        <taxon>Chamaecyparis</taxon>
    </lineage>
</organism>
<evidence type="ECO:0000259" key="7">
    <source>
        <dbReference type="Pfam" id="PF01397"/>
    </source>
</evidence>
<evidence type="ECO:0000313" key="9">
    <source>
        <dbReference type="EMBL" id="QWV53999.1"/>
    </source>
</evidence>
<dbReference type="GO" id="GO:0000287">
    <property type="term" value="F:magnesium ion binding"/>
    <property type="evidence" value="ECO:0007669"/>
    <property type="project" value="InterPro"/>
</dbReference>
<dbReference type="SUPFAM" id="SSF48239">
    <property type="entry name" value="Terpenoid cyclases/Protein prenyltransferases"/>
    <property type="match status" value="2"/>
</dbReference>
<evidence type="ECO:0000256" key="1">
    <source>
        <dbReference type="ARBA" id="ARBA00001936"/>
    </source>
</evidence>
<dbReference type="FunFam" id="1.50.10.130:FF:000002">
    <property type="entry name" value="Ent-copalyl diphosphate synthase, chloroplastic"/>
    <property type="match status" value="1"/>
</dbReference>
<dbReference type="InterPro" id="IPR008930">
    <property type="entry name" value="Terpenoid_cyclase/PrenylTrfase"/>
</dbReference>
<dbReference type="SUPFAM" id="SSF48576">
    <property type="entry name" value="Terpenoid synthases"/>
    <property type="match status" value="1"/>
</dbReference>
<keyword evidence="3" id="KW-0479">Metal-binding</keyword>
<dbReference type="GO" id="GO:0010333">
    <property type="term" value="F:terpene synthase activity"/>
    <property type="evidence" value="ECO:0007669"/>
    <property type="project" value="InterPro"/>
</dbReference>
<protein>
    <submittedName>
        <fullName evidence="9">Copalyl diphosphate synthase-like 3</fullName>
        <ecNumber evidence="9">5.5.1.12</ecNumber>
    </submittedName>
</protein>
<dbReference type="InterPro" id="IPR008949">
    <property type="entry name" value="Isoprenoid_synthase_dom_sf"/>
</dbReference>
<dbReference type="AlphaFoldDB" id="A0A8F2PHW6"/>
<comment type="cofactor">
    <cofactor evidence="1">
        <name>Mn(2+)</name>
        <dbReference type="ChEBI" id="CHEBI:29035"/>
    </cofactor>
</comment>
<proteinExistence type="evidence at transcript level"/>
<dbReference type="Gene3D" id="1.50.10.130">
    <property type="entry name" value="Terpene synthase, N-terminal domain"/>
    <property type="match status" value="1"/>
</dbReference>
<dbReference type="GO" id="GO:0016102">
    <property type="term" value="P:diterpenoid biosynthetic process"/>
    <property type="evidence" value="ECO:0007669"/>
    <property type="project" value="TreeGrafter"/>
</dbReference>
<dbReference type="InterPro" id="IPR005630">
    <property type="entry name" value="Terpene_synthase_metal-bd"/>
</dbReference>
<dbReference type="Pfam" id="PF01397">
    <property type="entry name" value="Terpene_synth"/>
    <property type="match status" value="1"/>
</dbReference>
<evidence type="ECO:0000256" key="2">
    <source>
        <dbReference type="ARBA" id="ARBA00001946"/>
    </source>
</evidence>
<keyword evidence="4" id="KW-0460">Magnesium</keyword>
<comment type="cofactor">
    <cofactor evidence="2">
        <name>Mg(2+)</name>
        <dbReference type="ChEBI" id="CHEBI:18420"/>
    </cofactor>
</comment>
<dbReference type="InterPro" id="IPR036965">
    <property type="entry name" value="Terpene_synth_N_sf"/>
</dbReference>
<feature type="domain" description="Terpene synthase metal-binding" evidence="8">
    <location>
        <begin position="553"/>
        <end position="673"/>
    </location>
</feature>
<gene>
    <name evidence="9" type="primary">CPS3</name>
</gene>
<dbReference type="InterPro" id="IPR001906">
    <property type="entry name" value="Terpene_synth_N"/>
</dbReference>
<keyword evidence="5" id="KW-0456">Lyase</keyword>
<evidence type="ECO:0000256" key="4">
    <source>
        <dbReference type="ARBA" id="ARBA00022842"/>
    </source>
</evidence>
<sequence length="823" mass="93730">MASFAHYGLLDSVLLQKAREICPRASPVVPKCTASFAFTRYYYEKDGVRLTIAKAEAREVAENAFQIDLLPIAETEKLEVEKRPNLQLGEEAMEMERCLETIKSMFQSIEDGEISVSPYDTAWVGRVPALDGSGEPQFPSCLQWIIENQLTDGSWGDSQLFHIRDRILNTLGCVIALKTWNMASDTINKGLCFLQRHIQNINAGNGVHSLIGFEISFPALMEDAKAMNLDLPYDDDLLHQVYAERVLKLKRIPLDVLHKSPSTLLHSLEGLCDVVDWDKLRELQSKDGSFLFSPASTACALIQTSDVNCARYLAKTVKIHNGGAPNVYPVDLFEHLWMVDRLERLGIARYFGKETRNNLDYVYRYWANEGIGWARDSSVQDIDDTSMAFRLLRLHGFDVSTEVFSHFKQGDQFICFKGQATQAVTGIYNLYRASQILFPGESILQEAKQFSKDFLEDKRAKNQINDKWIISKGLVGEVEYALDFPWYASQPRIETRLYIEQYGTDDIWIGKSLYRMPFVNNTAYVDLARADFNLCQSIHRKELDEIIRWSRENRFDELGVVQDSIVRLYFLSAVALFEPEMAASRLAWAHSSILMTAVRSLFSGWHSSPRKKRHFVDAFGRWDVTAVYEDIPKSATRLLTCTFRMIKMLCVDGSIAQGRDISDVLINAWQTWLAKEADTGEEGAEVNVVPEAEVIVMSASFLDTEVISRDSICRPEFSQTIKLTNTVCSLLRVATHSKEKRGCDRNVSVPVEEKNFIDLKQRADEAMRELVWAVHEGHRGVPSMVKRVCMSVSKSFYYTTHCSNTEMDDHVDMVLFQPVVYTK</sequence>
<keyword evidence="9" id="KW-0413">Isomerase</keyword>
<evidence type="ECO:0000256" key="3">
    <source>
        <dbReference type="ARBA" id="ARBA00022723"/>
    </source>
</evidence>
<evidence type="ECO:0000256" key="5">
    <source>
        <dbReference type="ARBA" id="ARBA00023239"/>
    </source>
</evidence>
<evidence type="ECO:0000256" key="6">
    <source>
        <dbReference type="ARBA" id="ARBA00038405"/>
    </source>
</evidence>
<feature type="domain" description="Terpene synthase N-terminal" evidence="7">
    <location>
        <begin position="276"/>
        <end position="482"/>
    </location>
</feature>
<dbReference type="EC" id="5.5.1.12" evidence="9"/>
<dbReference type="PANTHER" id="PTHR31739:SF4">
    <property type="entry name" value="ENT-COPALYL DIPHOSPHATE SYNTHASE, CHLOROPLASTIC"/>
    <property type="match status" value="1"/>
</dbReference>